<proteinExistence type="inferred from homology"/>
<feature type="transmembrane region" description="Helical" evidence="6">
    <location>
        <begin position="108"/>
        <end position="127"/>
    </location>
</feature>
<dbReference type="PANTHER" id="PTHR22945">
    <property type="entry name" value="SERPENTINE RECEPTOR, CLASS D DELTA"/>
    <property type="match status" value="1"/>
</dbReference>
<organism evidence="7 8">
    <name type="scientific">Pristionchus entomophagus</name>
    <dbReference type="NCBI Taxonomy" id="358040"/>
    <lineage>
        <taxon>Eukaryota</taxon>
        <taxon>Metazoa</taxon>
        <taxon>Ecdysozoa</taxon>
        <taxon>Nematoda</taxon>
        <taxon>Chromadorea</taxon>
        <taxon>Rhabditida</taxon>
        <taxon>Rhabditina</taxon>
        <taxon>Diplogasteromorpha</taxon>
        <taxon>Diplogasteroidea</taxon>
        <taxon>Neodiplogasteridae</taxon>
        <taxon>Pristionchus</taxon>
    </lineage>
</organism>
<evidence type="ECO:0000313" key="7">
    <source>
        <dbReference type="EMBL" id="GMS98325.1"/>
    </source>
</evidence>
<keyword evidence="4 6" id="KW-1133">Transmembrane helix</keyword>
<dbReference type="InterPro" id="IPR019421">
    <property type="entry name" value="7TM_GPCR_serpentine_rcpt_Srd"/>
</dbReference>
<protein>
    <recommendedName>
        <fullName evidence="9">G protein-coupled receptor</fullName>
    </recommendedName>
</protein>
<dbReference type="InterPro" id="IPR050920">
    <property type="entry name" value="Nematode_rcpt-like_delta"/>
</dbReference>
<keyword evidence="8" id="KW-1185">Reference proteome</keyword>
<dbReference type="Proteomes" id="UP001432027">
    <property type="component" value="Unassembled WGS sequence"/>
</dbReference>
<comment type="similarity">
    <text evidence="2">Belongs to the nematode receptor-like protein srd family.</text>
</comment>
<gene>
    <name evidence="7" type="ORF">PENTCL1PPCAC_20500</name>
</gene>
<evidence type="ECO:0000256" key="2">
    <source>
        <dbReference type="ARBA" id="ARBA00009166"/>
    </source>
</evidence>
<dbReference type="PANTHER" id="PTHR22945:SF40">
    <property type="entry name" value="SERPENTINE RECEPTOR, CLASS D (DELTA)-RELATED"/>
    <property type="match status" value="1"/>
</dbReference>
<sequence>ARFPHPLPFIDWIAILLQTLLDGVGILGNVALLLAIFLKAPKNWSSYKILLINGSIIDLIAALSAFLIIERMIPASFGTAIIFLGPCTLISPLFCHRIHAVAINVQTHSIYLCAAGFAYRLFILQHIDSSTFYDGKI</sequence>
<evidence type="ECO:0000256" key="3">
    <source>
        <dbReference type="ARBA" id="ARBA00022692"/>
    </source>
</evidence>
<evidence type="ECO:0000313" key="8">
    <source>
        <dbReference type="Proteomes" id="UP001432027"/>
    </source>
</evidence>
<dbReference type="EMBL" id="BTSX01000005">
    <property type="protein sequence ID" value="GMS98325.1"/>
    <property type="molecule type" value="Genomic_DNA"/>
</dbReference>
<reference evidence="7" key="1">
    <citation type="submission" date="2023-10" db="EMBL/GenBank/DDBJ databases">
        <title>Genome assembly of Pristionchus species.</title>
        <authorList>
            <person name="Yoshida K."/>
            <person name="Sommer R.J."/>
        </authorList>
    </citation>
    <scope>NUCLEOTIDE SEQUENCE</scope>
    <source>
        <strain evidence="7">RS0144</strain>
    </source>
</reference>
<evidence type="ECO:0000256" key="5">
    <source>
        <dbReference type="ARBA" id="ARBA00023136"/>
    </source>
</evidence>
<evidence type="ECO:0000256" key="4">
    <source>
        <dbReference type="ARBA" id="ARBA00022989"/>
    </source>
</evidence>
<evidence type="ECO:0000256" key="6">
    <source>
        <dbReference type="SAM" id="Phobius"/>
    </source>
</evidence>
<accession>A0AAV5TVP3</accession>
<dbReference type="SUPFAM" id="SSF81321">
    <property type="entry name" value="Family A G protein-coupled receptor-like"/>
    <property type="match status" value="1"/>
</dbReference>
<evidence type="ECO:0000256" key="1">
    <source>
        <dbReference type="ARBA" id="ARBA00004141"/>
    </source>
</evidence>
<keyword evidence="5 6" id="KW-0472">Membrane</keyword>
<name>A0AAV5TVP3_9BILA</name>
<feature type="transmembrane region" description="Helical" evidence="6">
    <location>
        <begin position="50"/>
        <end position="69"/>
    </location>
</feature>
<keyword evidence="3 6" id="KW-0812">Transmembrane</keyword>
<feature type="transmembrane region" description="Helical" evidence="6">
    <location>
        <begin position="12"/>
        <end position="38"/>
    </location>
</feature>
<feature type="non-terminal residue" evidence="7">
    <location>
        <position position="1"/>
    </location>
</feature>
<evidence type="ECO:0008006" key="9">
    <source>
        <dbReference type="Google" id="ProtNLM"/>
    </source>
</evidence>
<dbReference type="GO" id="GO:0016020">
    <property type="term" value="C:membrane"/>
    <property type="evidence" value="ECO:0007669"/>
    <property type="project" value="UniProtKB-SubCell"/>
</dbReference>
<dbReference type="Pfam" id="PF10317">
    <property type="entry name" value="7TM_GPCR_Srd"/>
    <property type="match status" value="1"/>
</dbReference>
<comment type="caution">
    <text evidence="7">The sequence shown here is derived from an EMBL/GenBank/DDBJ whole genome shotgun (WGS) entry which is preliminary data.</text>
</comment>
<comment type="subcellular location">
    <subcellularLocation>
        <location evidence="1">Membrane</location>
        <topology evidence="1">Multi-pass membrane protein</topology>
    </subcellularLocation>
</comment>
<feature type="transmembrane region" description="Helical" evidence="6">
    <location>
        <begin position="75"/>
        <end position="96"/>
    </location>
</feature>
<dbReference type="AlphaFoldDB" id="A0AAV5TVP3"/>